<feature type="signal peptide" evidence="2">
    <location>
        <begin position="1"/>
        <end position="18"/>
    </location>
</feature>
<dbReference type="EMBL" id="CAUYUJ010014420">
    <property type="protein sequence ID" value="CAK0841018.1"/>
    <property type="molecule type" value="Genomic_DNA"/>
</dbReference>
<organism evidence="4 5">
    <name type="scientific">Prorocentrum cordatum</name>
    <dbReference type="NCBI Taxonomy" id="2364126"/>
    <lineage>
        <taxon>Eukaryota</taxon>
        <taxon>Sar</taxon>
        <taxon>Alveolata</taxon>
        <taxon>Dinophyceae</taxon>
        <taxon>Prorocentrales</taxon>
        <taxon>Prorocentraceae</taxon>
        <taxon>Prorocentrum</taxon>
    </lineage>
</organism>
<proteinExistence type="predicted"/>
<keyword evidence="5" id="KW-1185">Reference proteome</keyword>
<evidence type="ECO:0000256" key="2">
    <source>
        <dbReference type="SAM" id="SignalP"/>
    </source>
</evidence>
<evidence type="ECO:0000256" key="1">
    <source>
        <dbReference type="SAM" id="MobiDB-lite"/>
    </source>
</evidence>
<dbReference type="InterPro" id="IPR006342">
    <property type="entry name" value="FkbM_mtfrase"/>
</dbReference>
<sequence length="441" mass="47254">MAAAAFAAVLTSALSAFALKVQQEPGHEQLSLIQAQDPGQEQLSLIQAQKVPLEDPKPADITAWSDGPKVVGPKDLHHVQINSSRGSHTIGVEAFHWSVDFEMSGALLSGKGWGENLTRQLCSDYQAYGDVGNILDVGASIGAITIPLADCLTGKGKVLAVEGMPPTVDHLVMGILGNKMKNVEVYNFAVGASDDPGSVTMSLNPVDKGGSAVKGDKPFTELIGFQAMHDFFKANVAVKDFEVMLTTGDNMLLNNPAMKAIMMAKIDIGGHEGHFLKGSQILFTQFPPCSVTIELTPEWLERAGTPVQDILDQFTNWGYVDVPTVEHLNVTQNRREMFSASVSDPPVTSMIQKDMQKCRERVKSCASGGECPRIELPRAVPVTDPASEPGDATTEEAPVMLNSARADETTQSVSVVVDESSAALKMGEKPPSSKRKKARSI</sequence>
<accession>A0ABN9T7E8</accession>
<feature type="region of interest" description="Disordered" evidence="1">
    <location>
        <begin position="380"/>
        <end position="441"/>
    </location>
</feature>
<reference evidence="4" key="1">
    <citation type="submission" date="2023-10" db="EMBL/GenBank/DDBJ databases">
        <authorList>
            <person name="Chen Y."/>
            <person name="Shah S."/>
            <person name="Dougan E. K."/>
            <person name="Thang M."/>
            <person name="Chan C."/>
        </authorList>
    </citation>
    <scope>NUCLEOTIDE SEQUENCE [LARGE SCALE GENOMIC DNA]</scope>
</reference>
<feature type="compositionally biased region" description="Basic residues" evidence="1">
    <location>
        <begin position="432"/>
        <end position="441"/>
    </location>
</feature>
<feature type="chain" id="PRO_5046929558" description="Methyltransferase FkbM domain-containing protein" evidence="2">
    <location>
        <begin position="19"/>
        <end position="441"/>
    </location>
</feature>
<evidence type="ECO:0000313" key="4">
    <source>
        <dbReference type="EMBL" id="CAK0841018.1"/>
    </source>
</evidence>
<evidence type="ECO:0000259" key="3">
    <source>
        <dbReference type="Pfam" id="PF05050"/>
    </source>
</evidence>
<dbReference type="NCBIfam" id="TIGR01444">
    <property type="entry name" value="fkbM_fam"/>
    <property type="match status" value="1"/>
</dbReference>
<feature type="compositionally biased region" description="Low complexity" evidence="1">
    <location>
        <begin position="412"/>
        <end position="421"/>
    </location>
</feature>
<name>A0ABN9T7E8_9DINO</name>
<evidence type="ECO:0000313" key="5">
    <source>
        <dbReference type="Proteomes" id="UP001189429"/>
    </source>
</evidence>
<gene>
    <name evidence="4" type="ORF">PCOR1329_LOCUS36320</name>
</gene>
<keyword evidence="2" id="KW-0732">Signal</keyword>
<comment type="caution">
    <text evidence="4">The sequence shown here is derived from an EMBL/GenBank/DDBJ whole genome shotgun (WGS) entry which is preliminary data.</text>
</comment>
<dbReference type="CDD" id="cd02440">
    <property type="entry name" value="AdoMet_MTases"/>
    <property type="match status" value="1"/>
</dbReference>
<dbReference type="Proteomes" id="UP001189429">
    <property type="component" value="Unassembled WGS sequence"/>
</dbReference>
<protein>
    <recommendedName>
        <fullName evidence="3">Methyltransferase FkbM domain-containing protein</fullName>
    </recommendedName>
</protein>
<dbReference type="SUPFAM" id="SSF53335">
    <property type="entry name" value="S-adenosyl-L-methionine-dependent methyltransferases"/>
    <property type="match status" value="1"/>
</dbReference>
<dbReference type="Pfam" id="PF05050">
    <property type="entry name" value="Methyltransf_21"/>
    <property type="match status" value="1"/>
</dbReference>
<dbReference type="InterPro" id="IPR029063">
    <property type="entry name" value="SAM-dependent_MTases_sf"/>
</dbReference>
<dbReference type="Gene3D" id="3.40.50.150">
    <property type="entry name" value="Vaccinia Virus protein VP39"/>
    <property type="match status" value="1"/>
</dbReference>
<feature type="domain" description="Methyltransferase FkbM" evidence="3">
    <location>
        <begin position="136"/>
        <end position="319"/>
    </location>
</feature>